<dbReference type="Pfam" id="PF00563">
    <property type="entry name" value="EAL"/>
    <property type="match status" value="1"/>
</dbReference>
<dbReference type="PROSITE" id="PS50887">
    <property type="entry name" value="GGDEF"/>
    <property type="match status" value="1"/>
</dbReference>
<dbReference type="InterPro" id="IPR035965">
    <property type="entry name" value="PAS-like_dom_sf"/>
</dbReference>
<dbReference type="Gene3D" id="3.30.450.20">
    <property type="entry name" value="PAS domain"/>
    <property type="match status" value="1"/>
</dbReference>
<dbReference type="PROSITE" id="PS50112">
    <property type="entry name" value="PAS"/>
    <property type="match status" value="1"/>
</dbReference>
<dbReference type="NCBIfam" id="TIGR00254">
    <property type="entry name" value="GGDEF"/>
    <property type="match status" value="1"/>
</dbReference>
<dbReference type="PANTHER" id="PTHR44757:SF2">
    <property type="entry name" value="BIOFILM ARCHITECTURE MAINTENANCE PROTEIN MBAA"/>
    <property type="match status" value="1"/>
</dbReference>
<dbReference type="FunFam" id="3.30.70.270:FF:000001">
    <property type="entry name" value="Diguanylate cyclase domain protein"/>
    <property type="match status" value="1"/>
</dbReference>
<dbReference type="SUPFAM" id="SSF141868">
    <property type="entry name" value="EAL domain-like"/>
    <property type="match status" value="1"/>
</dbReference>
<dbReference type="PROSITE" id="PS50883">
    <property type="entry name" value="EAL"/>
    <property type="match status" value="1"/>
</dbReference>
<evidence type="ECO:0000259" key="3">
    <source>
        <dbReference type="PROSITE" id="PS50883"/>
    </source>
</evidence>
<evidence type="ECO:0000313" key="6">
    <source>
        <dbReference type="Proteomes" id="UP000000329"/>
    </source>
</evidence>
<feature type="domain" description="EAL" evidence="3">
    <location>
        <begin position="485"/>
        <end position="741"/>
    </location>
</feature>
<dbReference type="SUPFAM" id="SSF55073">
    <property type="entry name" value="Nucleotide cyclase"/>
    <property type="match status" value="1"/>
</dbReference>
<dbReference type="Pfam" id="PF00990">
    <property type="entry name" value="GGDEF"/>
    <property type="match status" value="1"/>
</dbReference>
<feature type="domain" description="PAC" evidence="2">
    <location>
        <begin position="256"/>
        <end position="311"/>
    </location>
</feature>
<dbReference type="HOGENOM" id="CLU_000445_70_20_4"/>
<keyword evidence="6" id="KW-1185">Reference proteome</keyword>
<reference evidence="5 6" key="1">
    <citation type="submission" date="2010-04" db="EMBL/GenBank/DDBJ databases">
        <title>The genome of Herbaspirillum seropedicae SmR1, an endophytic, nitrogen-fixing, plant-growth promoting beta-Proteobacteria.</title>
        <authorList>
            <person name="Pedrosa F.O."/>
            <person name="Monteiro R.A."/>
            <person name="Wassem R."/>
            <person name="Cruz L.M."/>
            <person name="Ayub R.A."/>
            <person name="Colauto N.B."/>
            <person name="Fernandez M.A."/>
            <person name="Fungaro M.H.P."/>
            <person name="Grisard E.C."/>
            <person name="Hungria M."/>
            <person name="Madeira H.M.F."/>
            <person name="Nodari R.O."/>
            <person name="Osaku C.A."/>
            <person name="Petzl-Erler M.L."/>
            <person name="Terenzi H."/>
            <person name="Vieira L.G.E."/>
            <person name="Almeida M.I.M."/>
            <person name="Alves L.R."/>
            <person name="Arantes O.M.N."/>
            <person name="Balsanelli E."/>
            <person name="Barcellos F.G."/>
            <person name="Baura V.A."/>
            <person name="Binde D.R."/>
            <person name="Campo R.J."/>
            <person name="Chubatsu L.S."/>
            <person name="Chueire L.M.O."/>
            <person name="Ciferri R.R."/>
            <person name="Correa L.C."/>
            <person name="da Conceicao Silva J.L."/>
            <person name="Dabul A.N.G."/>
            <person name="Dambros B.P."/>
            <person name="Faoro H."/>
            <person name="Favetti A."/>
            <person name="Friedermann G."/>
            <person name="Furlaneto M.C."/>
            <person name="Gasques L.S."/>
            <person name="Gimenes C.C.T."/>
            <person name="Gioppo N.M.R."/>
            <person name="Glienke-Blanco C."/>
            <person name="Godoy L.P."/>
            <person name="Guerra M.P."/>
            <person name="Karp S."/>
            <person name="Kava-Cordeiro V."/>
            <person name="Margarido V.P."/>
            <person name="Mathioni S.M."/>
            <person name="Menck-Soares M.A."/>
            <person name="Murace N.K."/>
            <person name="Nicolas M.F."/>
            <person name="Oliveira C.E.C."/>
            <person name="Pagnan N.A.B."/>
            <person name="Pamphile J.A."/>
            <person name="Patussi E.V."/>
            <person name="Pereira L.F.P."/>
            <person name="Pereira-Ferrari L."/>
            <person name="Pinto F.G.S."/>
            <person name="Precoma C."/>
            <person name="Prioli A.J."/>
            <person name="Prioli S.M.A.P."/>
            <person name="Raittz R.T."/>
            <person name="Ramos H.J.O."/>
            <person name="Ribeiro E.M.S.F."/>
            <person name="Rigo L.U."/>
            <person name="Rocha C.L.M.S.C."/>
            <person name="Rocha S.N."/>
            <person name="Santos K."/>
            <person name="Satori D."/>
            <person name="Silva A.G."/>
            <person name="Simao R.C.G."/>
            <person name="Soares M.A.M."/>
            <person name="Souza E.M."/>
            <person name="Steffens M.B.R."/>
            <person name="Steindel M."/>
            <person name="Tadra-Sfeir M.Z."/>
            <person name="Takahashi E.K."/>
            <person name="Torres R.A."/>
            <person name="Valle J.S."/>
            <person name="Vernal J.I."/>
            <person name="Vilas-Boas L.A."/>
            <person name="Watanabe M.A.E."/>
            <person name="Weiss V.A."/>
            <person name="Yates M.A."/>
            <person name="Souza E.M."/>
        </authorList>
    </citation>
    <scope>NUCLEOTIDE SEQUENCE [LARGE SCALE GENOMIC DNA]</scope>
    <source>
        <strain evidence="5 6">SmR1</strain>
    </source>
</reference>
<dbReference type="STRING" id="757424.Hsero_1707"/>
<dbReference type="InterPro" id="IPR000700">
    <property type="entry name" value="PAS-assoc_C"/>
</dbReference>
<evidence type="ECO:0000259" key="4">
    <source>
        <dbReference type="PROSITE" id="PS50887"/>
    </source>
</evidence>
<dbReference type="eggNOG" id="COG5001">
    <property type="taxonomic scope" value="Bacteria"/>
</dbReference>
<name>D8IQV9_HERSS</name>
<dbReference type="Gene3D" id="3.30.70.270">
    <property type="match status" value="1"/>
</dbReference>
<proteinExistence type="predicted"/>
<dbReference type="InterPro" id="IPR043128">
    <property type="entry name" value="Rev_trsase/Diguanyl_cyclase"/>
</dbReference>
<dbReference type="PROSITE" id="PS50113">
    <property type="entry name" value="PAC"/>
    <property type="match status" value="1"/>
</dbReference>
<dbReference type="InterPro" id="IPR013656">
    <property type="entry name" value="PAS_4"/>
</dbReference>
<dbReference type="KEGG" id="hse:Hsero_1707"/>
<dbReference type="InterPro" id="IPR052155">
    <property type="entry name" value="Biofilm_reg_signaling"/>
</dbReference>
<dbReference type="Gene3D" id="3.20.20.450">
    <property type="entry name" value="EAL domain"/>
    <property type="match status" value="1"/>
</dbReference>
<feature type="domain" description="PAS" evidence="1">
    <location>
        <begin position="183"/>
        <end position="224"/>
    </location>
</feature>
<dbReference type="SMART" id="SM00052">
    <property type="entry name" value="EAL"/>
    <property type="match status" value="1"/>
</dbReference>
<accession>D8IQV9</accession>
<dbReference type="AlphaFoldDB" id="D8IQV9"/>
<dbReference type="NCBIfam" id="TIGR00229">
    <property type="entry name" value="sensory_box"/>
    <property type="match status" value="1"/>
</dbReference>
<sequence>MNQDVLRDISEKYCGLLRAFLLSPEGNAASEQLQLAHHLGGSLVMGRIAPAELLGIHQAAVESLANCCPALQLAQIGARLNMPLVTMYQAYESAFRERIAVRYQDLAASFFCASGEQELIARQIGDVFNDFNTHLGSIIGFAEMVEDELSRKSSGQQSLHLLMQNLTALLKAEHAIQQRIRSSERQFRTLVDNSPDVILRYDMEGRCVFANPAFTRETGLMADQDINTILDRSANRRWDDESCSFGERVRQVAATGVADVVVLEWRHPQGHLVSHEMHIVPEYDADEQIFGTLAIGRDVTRRKEVEFKLRHQANYDPLSGLPNRRLLGDMLQREVASAKKHAYPLAVVFIDLDRFKDVNDSLGHSVGDQLLVVAAQRVRASVREHDLVARLAGDEFVAVLPRLEASAALTRIGDDIVAALAEPFQLGEHRVRISASVGIAIYPHDADTVTTLIGCADQAMFAAKGGGRNGLAFFTEDMREKSFERRRLLNDLYDALQEGQFELHFQPALELQSGVIHKAEALVRWRHPAFGMISPDRFIPLAEESGLIFDLGRWILQEAARVSVRWNAQGTSPFRKQISVNLSPVQFLNGHYDAIVMDQLSLQGCQPGLIAIEITEGLLLDDSEAVRSQLNNLRAAGIQVALDDFGTGYSAMSYLKKFSMDYLKIDRSFVQDMVDADSNKAIVEAIIVMAHRLGMKVIAEGVETMVQAQLLRDAGCEYVQGYLYSRPLPEDDFLNFAASAHSPADAAAAR</sequence>
<dbReference type="InterPro" id="IPR000160">
    <property type="entry name" value="GGDEF_dom"/>
</dbReference>
<feature type="domain" description="GGDEF" evidence="4">
    <location>
        <begin position="343"/>
        <end position="476"/>
    </location>
</feature>
<evidence type="ECO:0000259" key="2">
    <source>
        <dbReference type="PROSITE" id="PS50113"/>
    </source>
</evidence>
<dbReference type="InterPro" id="IPR035919">
    <property type="entry name" value="EAL_sf"/>
</dbReference>
<dbReference type="RefSeq" id="WP_013233719.1">
    <property type="nucleotide sequence ID" value="NC_014323.1"/>
</dbReference>
<dbReference type="Pfam" id="PF08448">
    <property type="entry name" value="PAS_4"/>
    <property type="match status" value="1"/>
</dbReference>
<gene>
    <name evidence="5" type="ordered locus">Hsero_1707</name>
</gene>
<dbReference type="CDD" id="cd01948">
    <property type="entry name" value="EAL"/>
    <property type="match status" value="1"/>
</dbReference>
<dbReference type="InterPro" id="IPR000014">
    <property type="entry name" value="PAS"/>
</dbReference>
<evidence type="ECO:0000259" key="1">
    <source>
        <dbReference type="PROSITE" id="PS50112"/>
    </source>
</evidence>
<dbReference type="Proteomes" id="UP000000329">
    <property type="component" value="Chromosome"/>
</dbReference>
<dbReference type="EMBL" id="CP002039">
    <property type="protein sequence ID" value="ADJ63220.1"/>
    <property type="molecule type" value="Genomic_DNA"/>
</dbReference>
<dbReference type="PANTHER" id="PTHR44757">
    <property type="entry name" value="DIGUANYLATE CYCLASE DGCP"/>
    <property type="match status" value="1"/>
</dbReference>
<dbReference type="CDD" id="cd01949">
    <property type="entry name" value="GGDEF"/>
    <property type="match status" value="1"/>
</dbReference>
<dbReference type="GO" id="GO:0003824">
    <property type="term" value="F:catalytic activity"/>
    <property type="evidence" value="ECO:0007669"/>
    <property type="project" value="UniProtKB-ARBA"/>
</dbReference>
<dbReference type="eggNOG" id="COG2202">
    <property type="taxonomic scope" value="Bacteria"/>
</dbReference>
<dbReference type="InterPro" id="IPR001633">
    <property type="entry name" value="EAL_dom"/>
</dbReference>
<evidence type="ECO:0000313" key="5">
    <source>
        <dbReference type="EMBL" id="ADJ63220.1"/>
    </source>
</evidence>
<dbReference type="CDD" id="cd00130">
    <property type="entry name" value="PAS"/>
    <property type="match status" value="1"/>
</dbReference>
<dbReference type="SUPFAM" id="SSF55785">
    <property type="entry name" value="PYP-like sensor domain (PAS domain)"/>
    <property type="match status" value="1"/>
</dbReference>
<dbReference type="GeneID" id="29390296"/>
<dbReference type="SMART" id="SM00267">
    <property type="entry name" value="GGDEF"/>
    <property type="match status" value="1"/>
</dbReference>
<organism evidence="5 6">
    <name type="scientific">Herbaspirillum seropedicae (strain SmR1)</name>
    <dbReference type="NCBI Taxonomy" id="757424"/>
    <lineage>
        <taxon>Bacteria</taxon>
        <taxon>Pseudomonadati</taxon>
        <taxon>Pseudomonadota</taxon>
        <taxon>Betaproteobacteria</taxon>
        <taxon>Burkholderiales</taxon>
        <taxon>Oxalobacteraceae</taxon>
        <taxon>Herbaspirillum</taxon>
    </lineage>
</organism>
<dbReference type="InterPro" id="IPR029787">
    <property type="entry name" value="Nucleotide_cyclase"/>
</dbReference>
<protein>
    <submittedName>
        <fullName evidence="5">Signal transduction protein containing a membrane domain, an EAL and a GGDEF domain protein</fullName>
    </submittedName>
</protein>